<evidence type="ECO:0000313" key="1">
    <source>
        <dbReference type="EMBL" id="GER26209.1"/>
    </source>
</evidence>
<dbReference type="EMBL" id="BKCP01000891">
    <property type="protein sequence ID" value="GER26209.1"/>
    <property type="molecule type" value="Genomic_DNA"/>
</dbReference>
<keyword evidence="2" id="KW-1185">Reference proteome</keyword>
<name>A0A5A7P080_STRAF</name>
<comment type="caution">
    <text evidence="1">The sequence shown here is derived from an EMBL/GenBank/DDBJ whole genome shotgun (WGS) entry which is preliminary data.</text>
</comment>
<gene>
    <name evidence="1" type="ORF">STAS_01845</name>
</gene>
<organism evidence="1 2">
    <name type="scientific">Striga asiatica</name>
    <name type="common">Asiatic witchweed</name>
    <name type="synonym">Buchnera asiatica</name>
    <dbReference type="NCBI Taxonomy" id="4170"/>
    <lineage>
        <taxon>Eukaryota</taxon>
        <taxon>Viridiplantae</taxon>
        <taxon>Streptophyta</taxon>
        <taxon>Embryophyta</taxon>
        <taxon>Tracheophyta</taxon>
        <taxon>Spermatophyta</taxon>
        <taxon>Magnoliopsida</taxon>
        <taxon>eudicotyledons</taxon>
        <taxon>Gunneridae</taxon>
        <taxon>Pentapetalae</taxon>
        <taxon>asterids</taxon>
        <taxon>lamiids</taxon>
        <taxon>Lamiales</taxon>
        <taxon>Orobanchaceae</taxon>
        <taxon>Buchnereae</taxon>
        <taxon>Striga</taxon>
    </lineage>
</organism>
<dbReference type="Proteomes" id="UP000325081">
    <property type="component" value="Unassembled WGS sequence"/>
</dbReference>
<feature type="non-terminal residue" evidence="1">
    <location>
        <position position="165"/>
    </location>
</feature>
<accession>A0A5A7P080</accession>
<proteinExistence type="predicted"/>
<reference evidence="2" key="1">
    <citation type="journal article" date="2019" name="Curr. Biol.">
        <title>Genome Sequence of Striga asiatica Provides Insight into the Evolution of Plant Parasitism.</title>
        <authorList>
            <person name="Yoshida S."/>
            <person name="Kim S."/>
            <person name="Wafula E.K."/>
            <person name="Tanskanen J."/>
            <person name="Kim Y.M."/>
            <person name="Honaas L."/>
            <person name="Yang Z."/>
            <person name="Spallek T."/>
            <person name="Conn C.E."/>
            <person name="Ichihashi Y."/>
            <person name="Cheong K."/>
            <person name="Cui S."/>
            <person name="Der J.P."/>
            <person name="Gundlach H."/>
            <person name="Jiao Y."/>
            <person name="Hori C."/>
            <person name="Ishida J.K."/>
            <person name="Kasahara H."/>
            <person name="Kiba T."/>
            <person name="Kim M.S."/>
            <person name="Koo N."/>
            <person name="Laohavisit A."/>
            <person name="Lee Y.H."/>
            <person name="Lumba S."/>
            <person name="McCourt P."/>
            <person name="Mortimer J.C."/>
            <person name="Mutuku J.M."/>
            <person name="Nomura T."/>
            <person name="Sasaki-Sekimoto Y."/>
            <person name="Seto Y."/>
            <person name="Wang Y."/>
            <person name="Wakatake T."/>
            <person name="Sakakibara H."/>
            <person name="Demura T."/>
            <person name="Yamaguchi S."/>
            <person name="Yoneyama K."/>
            <person name="Manabe R.I."/>
            <person name="Nelson D.C."/>
            <person name="Schulman A.H."/>
            <person name="Timko M.P."/>
            <person name="dePamphilis C.W."/>
            <person name="Choi D."/>
            <person name="Shirasu K."/>
        </authorList>
    </citation>
    <scope>NUCLEOTIDE SEQUENCE [LARGE SCALE GENOMIC DNA]</scope>
    <source>
        <strain evidence="2">cv. UVA1</strain>
    </source>
</reference>
<feature type="non-terminal residue" evidence="1">
    <location>
        <position position="1"/>
    </location>
</feature>
<sequence>TNSDGDDEVFYVRSAERNRYGYRWSPHWLAPMPGRFARNPYYSRNHCYSRCLYREEKPSAIVDWKILIILDMLEILIILDARAAVSMLSVSGIRHHKVLFPGGAPAETSSSAMEFQAVQFPDFLSRNSRTALLPRLSLQSFQDPVLLATSPLGFDGWTKSGKQQA</sequence>
<evidence type="ECO:0000313" key="2">
    <source>
        <dbReference type="Proteomes" id="UP000325081"/>
    </source>
</evidence>
<protein>
    <submittedName>
        <fullName evidence="1">Lanceolate</fullName>
    </submittedName>
</protein>
<dbReference type="AlphaFoldDB" id="A0A5A7P080"/>